<sequence>MGNKKFLNTSVGKKVVMAITGQCFCAFLVVHLAGNLTLFLGQSHFDKYAKQLENLPMLIYPAEAVLILLALFHIGAALKLTLANKSARPVGYAVYNSKAGGDWASSKMFITGVFILAFLILHLVQFKFAERPDDSLYNVVFNAFTQPLWVGVYVAFIAILSSHLAHGFQSAFQSLGINHPKYTPLIKKLSYVYAFVMWAGYTTIPLWIFITDFIARSSQT</sequence>
<dbReference type="InterPro" id="IPR034804">
    <property type="entry name" value="SQR/QFR_C/D"/>
</dbReference>
<feature type="transmembrane region" description="Helical" evidence="1">
    <location>
        <begin position="148"/>
        <end position="168"/>
    </location>
</feature>
<dbReference type="Gene3D" id="1.20.1300.10">
    <property type="entry name" value="Fumarate reductase/succinate dehydrogenase, transmembrane subunit"/>
    <property type="match status" value="1"/>
</dbReference>
<evidence type="ECO:0000313" key="3">
    <source>
        <dbReference type="Proteomes" id="UP000326354"/>
    </source>
</evidence>
<feature type="transmembrane region" description="Helical" evidence="1">
    <location>
        <begin position="108"/>
        <end position="128"/>
    </location>
</feature>
<feature type="transmembrane region" description="Helical" evidence="1">
    <location>
        <begin position="15"/>
        <end position="38"/>
    </location>
</feature>
<dbReference type="NCBIfam" id="TIGR02046">
    <property type="entry name" value="sdhC_b558_fam"/>
    <property type="match status" value="1"/>
</dbReference>
<dbReference type="GO" id="GO:0016020">
    <property type="term" value="C:membrane"/>
    <property type="evidence" value="ECO:0007669"/>
    <property type="project" value="InterPro"/>
</dbReference>
<name>A0A5S9ILL2_UABAM</name>
<dbReference type="Proteomes" id="UP000326354">
    <property type="component" value="Chromosome"/>
</dbReference>
<protein>
    <recommendedName>
        <fullName evidence="4">Succinate dehydrogenase</fullName>
    </recommendedName>
</protein>
<evidence type="ECO:0008006" key="4">
    <source>
        <dbReference type="Google" id="ProtNLM"/>
    </source>
</evidence>
<dbReference type="InterPro" id="IPR011138">
    <property type="entry name" value="Cytochrome_b-558"/>
</dbReference>
<dbReference type="KEGG" id="uam:UABAM_02132"/>
<accession>A0A5S9ILL2</accession>
<evidence type="ECO:0000313" key="2">
    <source>
        <dbReference type="EMBL" id="BBM83777.1"/>
    </source>
</evidence>
<feature type="transmembrane region" description="Helical" evidence="1">
    <location>
        <begin position="58"/>
        <end position="78"/>
    </location>
</feature>
<dbReference type="SUPFAM" id="SSF81343">
    <property type="entry name" value="Fumarate reductase respiratory complex transmembrane subunits"/>
    <property type="match status" value="1"/>
</dbReference>
<feature type="transmembrane region" description="Helical" evidence="1">
    <location>
        <begin position="189"/>
        <end position="210"/>
    </location>
</feature>
<organism evidence="2 3">
    <name type="scientific">Uabimicrobium amorphum</name>
    <dbReference type="NCBI Taxonomy" id="2596890"/>
    <lineage>
        <taxon>Bacteria</taxon>
        <taxon>Pseudomonadati</taxon>
        <taxon>Planctomycetota</taxon>
        <taxon>Candidatus Uabimicrobiia</taxon>
        <taxon>Candidatus Uabimicrobiales</taxon>
        <taxon>Candidatus Uabimicrobiaceae</taxon>
        <taxon>Candidatus Uabimicrobium</taxon>
    </lineage>
</organism>
<keyword evidence="1" id="KW-1133">Transmembrane helix</keyword>
<dbReference type="RefSeq" id="WP_151967961.1">
    <property type="nucleotide sequence ID" value="NZ_AP019860.1"/>
</dbReference>
<keyword evidence="1" id="KW-0812">Transmembrane</keyword>
<dbReference type="EMBL" id="AP019860">
    <property type="protein sequence ID" value="BBM83777.1"/>
    <property type="molecule type" value="Genomic_DNA"/>
</dbReference>
<reference evidence="2 3" key="1">
    <citation type="submission" date="2019-08" db="EMBL/GenBank/DDBJ databases">
        <title>Complete genome sequence of Candidatus Uab amorphum.</title>
        <authorList>
            <person name="Shiratori T."/>
            <person name="Suzuki S."/>
            <person name="Kakizawa Y."/>
            <person name="Ishida K."/>
        </authorList>
    </citation>
    <scope>NUCLEOTIDE SEQUENCE [LARGE SCALE GENOMIC DNA]</scope>
    <source>
        <strain evidence="2 3">SRT547</strain>
    </source>
</reference>
<keyword evidence="1" id="KW-0472">Membrane</keyword>
<dbReference type="AlphaFoldDB" id="A0A5S9ILL2"/>
<gene>
    <name evidence="2" type="ORF">UABAM_02132</name>
</gene>
<dbReference type="OrthoDB" id="9802842at2"/>
<proteinExistence type="predicted"/>
<evidence type="ECO:0000256" key="1">
    <source>
        <dbReference type="SAM" id="Phobius"/>
    </source>
</evidence>
<keyword evidence="3" id="KW-1185">Reference proteome</keyword>
<dbReference type="CDD" id="cd03498">
    <property type="entry name" value="SQR_TypeB_2_TM"/>
    <property type="match status" value="1"/>
</dbReference>